<organism evidence="6 7">
    <name type="scientific">Theobroma cacao</name>
    <name type="common">Cacao</name>
    <name type="synonym">Cocoa</name>
    <dbReference type="NCBI Taxonomy" id="3641"/>
    <lineage>
        <taxon>Eukaryota</taxon>
        <taxon>Viridiplantae</taxon>
        <taxon>Streptophyta</taxon>
        <taxon>Embryophyta</taxon>
        <taxon>Tracheophyta</taxon>
        <taxon>Spermatophyta</taxon>
        <taxon>Magnoliopsida</taxon>
        <taxon>eudicotyledons</taxon>
        <taxon>Gunneridae</taxon>
        <taxon>Pentapetalae</taxon>
        <taxon>rosids</taxon>
        <taxon>malvids</taxon>
        <taxon>Malvales</taxon>
        <taxon>Malvaceae</taxon>
        <taxon>Byttnerioideae</taxon>
        <taxon>Theobroma</taxon>
    </lineage>
</organism>
<accession>A0A061FDF1</accession>
<evidence type="ECO:0000313" key="6">
    <source>
        <dbReference type="EMBL" id="EOY15350.1"/>
    </source>
</evidence>
<keyword evidence="7" id="KW-1185">Reference proteome</keyword>
<evidence type="ECO:0000256" key="4">
    <source>
        <dbReference type="RuleBase" id="RU003682"/>
    </source>
</evidence>
<dbReference type="PROSITE" id="PS51471">
    <property type="entry name" value="FE2OG_OXY"/>
    <property type="match status" value="1"/>
</dbReference>
<dbReference type="eggNOG" id="KOG0143">
    <property type="taxonomic scope" value="Eukaryota"/>
</dbReference>
<keyword evidence="4" id="KW-0560">Oxidoreductase</keyword>
<dbReference type="Pfam" id="PF03171">
    <property type="entry name" value="2OG-FeII_Oxy"/>
    <property type="match status" value="1"/>
</dbReference>
<dbReference type="HOGENOM" id="CLU_010119_16_4_1"/>
<sequence>MFSVKQLVESGCLTSVPPKYVFKNTESDDCMVTELEAIPTIDFSLLTSGNPDERSEVINELRNACQEWGFFMVINHGVPETLRKEMIRATKDFFDLAGEEKQQYTGKKLFDPIRCGTSFNPKVDKVLLWRDYLKAHVHPHFSAPNKPSGFGKVLKEYCKRTREMASELLKGISESLGLEESYINEKMAVESADSHQLLVANMYPPCPQPELSMGLPPHSDHGLLTILMQNELAGLQVMHNAKWVPINPLPNSFLVNTGDHMEILTNGKYKSVVHRAVVNDKATRISIGTAHGPPLDTIVSPAAELVTEFVGQFSPAYRGIKYKEYLELQQSKSLNGKSCLDHLRL</sequence>
<protein>
    <submittedName>
        <fullName evidence="6">2-oxoglutarate and Fe(II)-dependent oxygenase superfamily protein, putative</fullName>
    </submittedName>
</protein>
<evidence type="ECO:0000256" key="1">
    <source>
        <dbReference type="ARBA" id="ARBA00008056"/>
    </source>
</evidence>
<reference evidence="6 7" key="1">
    <citation type="journal article" date="2013" name="Genome Biol.">
        <title>The genome sequence of the most widely cultivated cacao type and its use to identify candidate genes regulating pod color.</title>
        <authorList>
            <person name="Motamayor J.C."/>
            <person name="Mockaitis K."/>
            <person name="Schmutz J."/>
            <person name="Haiminen N."/>
            <person name="Iii D.L."/>
            <person name="Cornejo O."/>
            <person name="Findley S.D."/>
            <person name="Zheng P."/>
            <person name="Utro F."/>
            <person name="Royaert S."/>
            <person name="Saski C."/>
            <person name="Jenkins J."/>
            <person name="Podicheti R."/>
            <person name="Zhao M."/>
            <person name="Scheffler B.E."/>
            <person name="Stack J.C."/>
            <person name="Feltus F.A."/>
            <person name="Mustiga G.M."/>
            <person name="Amores F."/>
            <person name="Phillips W."/>
            <person name="Marelli J.P."/>
            <person name="May G.D."/>
            <person name="Shapiro H."/>
            <person name="Ma J."/>
            <person name="Bustamante C.D."/>
            <person name="Schnell R.J."/>
            <person name="Main D."/>
            <person name="Gilbert D."/>
            <person name="Parida L."/>
            <person name="Kuhn D.N."/>
        </authorList>
    </citation>
    <scope>NUCLEOTIDE SEQUENCE [LARGE SCALE GENOMIC DNA]</scope>
    <source>
        <strain evidence="7">cv. Matina 1-6</strain>
    </source>
</reference>
<dbReference type="Proteomes" id="UP000026915">
    <property type="component" value="Chromosome 8"/>
</dbReference>
<proteinExistence type="inferred from homology"/>
<dbReference type="GO" id="GO:0046872">
    <property type="term" value="F:metal ion binding"/>
    <property type="evidence" value="ECO:0007669"/>
    <property type="project" value="UniProtKB-KW"/>
</dbReference>
<dbReference type="InterPro" id="IPR005123">
    <property type="entry name" value="Oxoglu/Fe-dep_dioxygenase_dom"/>
</dbReference>
<dbReference type="AlphaFoldDB" id="A0A061FDF1"/>
<dbReference type="Pfam" id="PF14226">
    <property type="entry name" value="DIOX_N"/>
    <property type="match status" value="1"/>
</dbReference>
<dbReference type="FunFam" id="2.60.120.330:FF:000134">
    <property type="entry name" value="Uncharacterized protein"/>
    <property type="match status" value="1"/>
</dbReference>
<dbReference type="OMA" id="YIHKRMN"/>
<dbReference type="EMBL" id="CM001886">
    <property type="protein sequence ID" value="EOY15350.1"/>
    <property type="molecule type" value="Genomic_DNA"/>
</dbReference>
<comment type="similarity">
    <text evidence="1 4">Belongs to the iron/ascorbate-dependent oxidoreductase family.</text>
</comment>
<dbReference type="GO" id="GO:0016491">
    <property type="term" value="F:oxidoreductase activity"/>
    <property type="evidence" value="ECO:0007669"/>
    <property type="project" value="UniProtKB-KW"/>
</dbReference>
<dbReference type="InterPro" id="IPR050295">
    <property type="entry name" value="Plant_2OG-oxidoreductases"/>
</dbReference>
<dbReference type="InterPro" id="IPR044861">
    <property type="entry name" value="IPNS-like_FE2OG_OXY"/>
</dbReference>
<dbReference type="SUPFAM" id="SSF51197">
    <property type="entry name" value="Clavaminate synthase-like"/>
    <property type="match status" value="1"/>
</dbReference>
<evidence type="ECO:0000259" key="5">
    <source>
        <dbReference type="PROSITE" id="PS51471"/>
    </source>
</evidence>
<name>A0A061FDF1_THECC</name>
<evidence type="ECO:0000256" key="2">
    <source>
        <dbReference type="ARBA" id="ARBA00022723"/>
    </source>
</evidence>
<feature type="domain" description="Fe2OG dioxygenase" evidence="5">
    <location>
        <begin position="193"/>
        <end position="293"/>
    </location>
</feature>
<dbReference type="InParanoid" id="A0A061FDF1"/>
<dbReference type="Gene3D" id="2.60.120.330">
    <property type="entry name" value="B-lactam Antibiotic, Isopenicillin N Synthase, Chain"/>
    <property type="match status" value="1"/>
</dbReference>
<keyword evidence="2 4" id="KW-0479">Metal-binding</keyword>
<dbReference type="PANTHER" id="PTHR47991">
    <property type="entry name" value="OXOGLUTARATE/IRON-DEPENDENT DIOXYGENASE"/>
    <property type="match status" value="1"/>
</dbReference>
<dbReference type="InterPro" id="IPR027443">
    <property type="entry name" value="IPNS-like_sf"/>
</dbReference>
<dbReference type="Gramene" id="EOY15350">
    <property type="protein sequence ID" value="EOY15350"/>
    <property type="gene ID" value="TCM_034442"/>
</dbReference>
<evidence type="ECO:0000256" key="3">
    <source>
        <dbReference type="ARBA" id="ARBA00023004"/>
    </source>
</evidence>
<gene>
    <name evidence="6" type="ORF">TCM_034442</name>
</gene>
<dbReference type="InterPro" id="IPR026992">
    <property type="entry name" value="DIOX_N"/>
</dbReference>
<evidence type="ECO:0000313" key="7">
    <source>
        <dbReference type="Proteomes" id="UP000026915"/>
    </source>
</evidence>
<keyword evidence="3 4" id="KW-0408">Iron</keyword>